<evidence type="ECO:0000313" key="1">
    <source>
        <dbReference type="EMBL" id="ASJ57406.1"/>
    </source>
</evidence>
<protein>
    <submittedName>
        <fullName evidence="1">Helix-turn-helix domain-containing protein</fullName>
    </submittedName>
</protein>
<dbReference type="Gene3D" id="1.10.10.10">
    <property type="entry name" value="Winged helix-like DNA-binding domain superfamily/Winged helix DNA-binding domain"/>
    <property type="match status" value="1"/>
</dbReference>
<dbReference type="Proteomes" id="UP000197781">
    <property type="component" value="Chromosome"/>
</dbReference>
<organism evidence="1 2">
    <name type="scientific">Brevibacillus formosus</name>
    <dbReference type="NCBI Taxonomy" id="54913"/>
    <lineage>
        <taxon>Bacteria</taxon>
        <taxon>Bacillati</taxon>
        <taxon>Bacillota</taxon>
        <taxon>Bacilli</taxon>
        <taxon>Bacillales</taxon>
        <taxon>Paenibacillaceae</taxon>
        <taxon>Brevibacillus</taxon>
    </lineage>
</organism>
<proteinExistence type="predicted"/>
<dbReference type="AlphaFoldDB" id="A0A220MQJ9"/>
<dbReference type="SUPFAM" id="SSF46785">
    <property type="entry name" value="Winged helix' DNA-binding domain"/>
    <property type="match status" value="1"/>
</dbReference>
<name>A0A220MQJ9_9BACL</name>
<sequence>MVMKMSNFWLIKNNQAANEYMDKVSQESQFTSQHKGFTKVPHKIHRCYGLTQYEKLILIDLIAYMSDKSQCYPTIEMMARNIGCSSKSVERHIKELADKKMILVSQGKNNTYSLSNYLHCHPYLLMSEKTHEVIGSVRKQVNERELTLWIQGMVKRDEYKSYIDQLQRLNERRLPIDKFAEKEILESYAQFLKAEMTKRFPPDVNG</sequence>
<dbReference type="EMBL" id="CP018145">
    <property type="protein sequence ID" value="ASJ57406.1"/>
    <property type="molecule type" value="Genomic_DNA"/>
</dbReference>
<dbReference type="InterPro" id="IPR036390">
    <property type="entry name" value="WH_DNA-bd_sf"/>
</dbReference>
<accession>A0A220MQJ9</accession>
<dbReference type="Pfam" id="PF13730">
    <property type="entry name" value="HTH_36"/>
    <property type="match status" value="1"/>
</dbReference>
<dbReference type="KEGG" id="bfm:BP422_00365"/>
<gene>
    <name evidence="1" type="ORF">BP422_00365</name>
</gene>
<evidence type="ECO:0000313" key="2">
    <source>
        <dbReference type="Proteomes" id="UP000197781"/>
    </source>
</evidence>
<dbReference type="InterPro" id="IPR036388">
    <property type="entry name" value="WH-like_DNA-bd_sf"/>
</dbReference>
<reference evidence="1 2" key="1">
    <citation type="submission" date="2016-11" db="EMBL/GenBank/DDBJ databases">
        <authorList>
            <person name="Jaros S."/>
            <person name="Januszkiewicz K."/>
            <person name="Wedrychowicz H."/>
        </authorList>
    </citation>
    <scope>NUCLEOTIDE SEQUENCE [LARGE SCALE GENOMIC DNA]</scope>
    <source>
        <strain evidence="1 2">NF2</strain>
    </source>
</reference>